<feature type="transmembrane region" description="Helical" evidence="1">
    <location>
        <begin position="49"/>
        <end position="71"/>
    </location>
</feature>
<dbReference type="EMBL" id="AP025591">
    <property type="protein sequence ID" value="BDG06637.1"/>
    <property type="molecule type" value="Genomic_DNA"/>
</dbReference>
<evidence type="ECO:0000256" key="1">
    <source>
        <dbReference type="SAM" id="Phobius"/>
    </source>
</evidence>
<feature type="transmembrane region" description="Helical" evidence="1">
    <location>
        <begin position="91"/>
        <end position="115"/>
    </location>
</feature>
<dbReference type="InterPro" id="IPR046291">
    <property type="entry name" value="DUF6328"/>
</dbReference>
<dbReference type="Pfam" id="PF19853">
    <property type="entry name" value="DUF6328"/>
    <property type="match status" value="1"/>
</dbReference>
<dbReference type="Proteomes" id="UP001162891">
    <property type="component" value="Chromosome"/>
</dbReference>
<proteinExistence type="predicted"/>
<accession>A0ABN6N3R5</accession>
<sequence>MAPPSLQNKIHHVLTEARMMLPGAQALLGFALAAVLTERFGELPRQAQLVHLAAIVVTCAAIVLLIAPAAYHRIVEGGEETERFHRVATRLLVASLTPLALALAAQLGVVTYVLTRAATPAIAAGVAAAVVLHGVWFGVTFALRARRRRSEPPRFRRAAARA</sequence>
<keyword evidence="1" id="KW-0812">Transmembrane</keyword>
<name>A0ABN6N3R5_9BACT</name>
<evidence type="ECO:0008006" key="4">
    <source>
        <dbReference type="Google" id="ProtNLM"/>
    </source>
</evidence>
<dbReference type="RefSeq" id="WP_248357083.1">
    <property type="nucleotide sequence ID" value="NZ_AP025591.1"/>
</dbReference>
<keyword evidence="1" id="KW-0472">Membrane</keyword>
<reference evidence="3" key="1">
    <citation type="journal article" date="2022" name="Int. J. Syst. Evol. Microbiol.">
        <title>Anaeromyxobacter oryzae sp. nov., Anaeromyxobacter diazotrophicus sp. nov. and Anaeromyxobacter paludicola sp. nov., isolated from paddy soils.</title>
        <authorList>
            <person name="Itoh H."/>
            <person name="Xu Z."/>
            <person name="Mise K."/>
            <person name="Masuda Y."/>
            <person name="Ushijima N."/>
            <person name="Hayakawa C."/>
            <person name="Shiratori Y."/>
            <person name="Senoo K."/>
        </authorList>
    </citation>
    <scope>NUCLEOTIDE SEQUENCE [LARGE SCALE GENOMIC DNA]</scope>
    <source>
        <strain evidence="3">Red232</strain>
    </source>
</reference>
<evidence type="ECO:0000313" key="2">
    <source>
        <dbReference type="EMBL" id="BDG06637.1"/>
    </source>
</evidence>
<evidence type="ECO:0000313" key="3">
    <source>
        <dbReference type="Proteomes" id="UP001162891"/>
    </source>
</evidence>
<gene>
    <name evidence="2" type="ORF">AMOR_56330</name>
</gene>
<keyword evidence="3" id="KW-1185">Reference proteome</keyword>
<feature type="transmembrane region" description="Helical" evidence="1">
    <location>
        <begin position="121"/>
        <end position="143"/>
    </location>
</feature>
<protein>
    <recommendedName>
        <fullName evidence="4">Integral membrane protein</fullName>
    </recommendedName>
</protein>
<organism evidence="2 3">
    <name type="scientific">Anaeromyxobacter oryzae</name>
    <dbReference type="NCBI Taxonomy" id="2918170"/>
    <lineage>
        <taxon>Bacteria</taxon>
        <taxon>Pseudomonadati</taxon>
        <taxon>Myxococcota</taxon>
        <taxon>Myxococcia</taxon>
        <taxon>Myxococcales</taxon>
        <taxon>Cystobacterineae</taxon>
        <taxon>Anaeromyxobacteraceae</taxon>
        <taxon>Anaeromyxobacter</taxon>
    </lineage>
</organism>
<keyword evidence="1" id="KW-1133">Transmembrane helix</keyword>